<keyword evidence="8" id="KW-1185">Reference proteome</keyword>
<evidence type="ECO:0000313" key="8">
    <source>
        <dbReference type="Proteomes" id="UP000256970"/>
    </source>
</evidence>
<evidence type="ECO:0000256" key="4">
    <source>
        <dbReference type="SAM" id="MobiDB-lite"/>
    </source>
</evidence>
<name>A0A383W416_TETOB</name>
<dbReference type="PROSITE" id="PS51257">
    <property type="entry name" value="PROKAR_LIPOPROTEIN"/>
    <property type="match status" value="1"/>
</dbReference>
<feature type="domain" description="Leucine-rich repeat-containing N-terminal plant-type" evidence="6">
    <location>
        <begin position="236"/>
        <end position="274"/>
    </location>
</feature>
<evidence type="ECO:0000256" key="1">
    <source>
        <dbReference type="ARBA" id="ARBA00004430"/>
    </source>
</evidence>
<dbReference type="InterPro" id="IPR053211">
    <property type="entry name" value="DNA_repair-toleration"/>
</dbReference>
<sequence>MRGARAPCLCLLLLGACSAVQAQFDLFGGLTGLTGGLINTGSSLVTGGTALGTGFSAGGLGIGTPVYTTPAAAGAPAAAAAAAVPAAGPTTYSTNNLLGWLFPVFTPARRDNCVVYEGSGSETVQTVSRLFGLDYLNVLADNQGSLSSPNQPLAGRSILLCGRNGQRPQPRGWPGPRPATPAAPAAAARPPATGRPPVAAVRPPPAVAVRPAAPAPAPIRANAPTATAVKSLVPPATQAQALLQFKAAVDPANAVLKDWSSRLLHCTWVYVTCDRNQNIIRLNMVYLGLAGKLPDGNVMKNLPHLTHIYLGGNLLKGTLPASWGNTLKPVELFLNDNQLEGPLPPQWGSMSTLKVLSLPYNQFTGGLPPQWGAMTSLQILKLNNNKLRGGVPQTYGNLKQISTITIFNNPQMAGCVPEAWSGKGKNGVGYFQSPSGTLSDDIKDATRGTAITGFCCKGWRYCV</sequence>
<feature type="region of interest" description="Disordered" evidence="4">
    <location>
        <begin position="161"/>
        <end position="200"/>
    </location>
</feature>
<comment type="subcellular location">
    <subcellularLocation>
        <location evidence="1">Cytoplasm</location>
        <location evidence="1">Cytoskeleton</location>
        <location evidence="1">Cilium axoneme</location>
    </subcellularLocation>
</comment>
<dbReference type="InterPro" id="IPR001611">
    <property type="entry name" value="Leu-rich_rpt"/>
</dbReference>
<dbReference type="SUPFAM" id="SSF52058">
    <property type="entry name" value="L domain-like"/>
    <property type="match status" value="1"/>
</dbReference>
<keyword evidence="2" id="KW-0433">Leucine-rich repeat</keyword>
<feature type="compositionally biased region" description="Low complexity" evidence="4">
    <location>
        <begin position="182"/>
        <end position="200"/>
    </location>
</feature>
<dbReference type="Proteomes" id="UP000256970">
    <property type="component" value="Unassembled WGS sequence"/>
</dbReference>
<protein>
    <recommendedName>
        <fullName evidence="6">Leucine-rich repeat-containing N-terminal plant-type domain-containing protein</fullName>
    </recommendedName>
</protein>
<dbReference type="STRING" id="3088.A0A383W416"/>
<proteinExistence type="predicted"/>
<evidence type="ECO:0000256" key="5">
    <source>
        <dbReference type="SAM" id="SignalP"/>
    </source>
</evidence>
<feature type="signal peptide" evidence="5">
    <location>
        <begin position="1"/>
        <end position="22"/>
    </location>
</feature>
<gene>
    <name evidence="7" type="ORF">BQ4739_LOCUS12017</name>
</gene>
<dbReference type="InterPro" id="IPR013210">
    <property type="entry name" value="LRR_N_plant-typ"/>
</dbReference>
<dbReference type="PANTHER" id="PTHR48060">
    <property type="entry name" value="DNA DAMAGE-REPAIR/TOLERATION PROTEIN DRT100"/>
    <property type="match status" value="1"/>
</dbReference>
<dbReference type="GO" id="GO:0005930">
    <property type="term" value="C:axoneme"/>
    <property type="evidence" value="ECO:0007669"/>
    <property type="project" value="UniProtKB-SubCell"/>
</dbReference>
<evidence type="ECO:0000256" key="3">
    <source>
        <dbReference type="ARBA" id="ARBA00022729"/>
    </source>
</evidence>
<dbReference type="Pfam" id="PF08263">
    <property type="entry name" value="LRRNT_2"/>
    <property type="match status" value="1"/>
</dbReference>
<dbReference type="PANTHER" id="PTHR48060:SF21">
    <property type="entry name" value="L DOMAIN-LIKE PROTEIN"/>
    <property type="match status" value="1"/>
</dbReference>
<dbReference type="AlphaFoldDB" id="A0A383W416"/>
<dbReference type="EMBL" id="FNXT01001087">
    <property type="protein sequence ID" value="SZX71913.1"/>
    <property type="molecule type" value="Genomic_DNA"/>
</dbReference>
<feature type="compositionally biased region" description="Pro residues" evidence="4">
    <location>
        <begin position="171"/>
        <end position="181"/>
    </location>
</feature>
<dbReference type="Gene3D" id="3.80.10.10">
    <property type="entry name" value="Ribonuclease Inhibitor"/>
    <property type="match status" value="1"/>
</dbReference>
<dbReference type="InterPro" id="IPR032675">
    <property type="entry name" value="LRR_dom_sf"/>
</dbReference>
<keyword evidence="3 5" id="KW-0732">Signal</keyword>
<accession>A0A383W416</accession>
<evidence type="ECO:0000256" key="2">
    <source>
        <dbReference type="ARBA" id="ARBA00022614"/>
    </source>
</evidence>
<evidence type="ECO:0000259" key="6">
    <source>
        <dbReference type="Pfam" id="PF08263"/>
    </source>
</evidence>
<organism evidence="7 8">
    <name type="scientific">Tetradesmus obliquus</name>
    <name type="common">Green alga</name>
    <name type="synonym">Acutodesmus obliquus</name>
    <dbReference type="NCBI Taxonomy" id="3088"/>
    <lineage>
        <taxon>Eukaryota</taxon>
        <taxon>Viridiplantae</taxon>
        <taxon>Chlorophyta</taxon>
        <taxon>core chlorophytes</taxon>
        <taxon>Chlorophyceae</taxon>
        <taxon>CS clade</taxon>
        <taxon>Sphaeropleales</taxon>
        <taxon>Scenedesmaceae</taxon>
        <taxon>Tetradesmus</taxon>
    </lineage>
</organism>
<reference evidence="7 8" key="1">
    <citation type="submission" date="2016-10" db="EMBL/GenBank/DDBJ databases">
        <authorList>
            <person name="Cai Z."/>
        </authorList>
    </citation>
    <scope>NUCLEOTIDE SEQUENCE [LARGE SCALE GENOMIC DNA]</scope>
</reference>
<evidence type="ECO:0000313" key="7">
    <source>
        <dbReference type="EMBL" id="SZX71913.1"/>
    </source>
</evidence>
<dbReference type="Pfam" id="PF00560">
    <property type="entry name" value="LRR_1"/>
    <property type="match status" value="1"/>
</dbReference>
<feature type="chain" id="PRO_5016871806" description="Leucine-rich repeat-containing N-terminal plant-type domain-containing protein" evidence="5">
    <location>
        <begin position="23"/>
        <end position="463"/>
    </location>
</feature>